<name>A0A2N1JGT4_9BASI</name>
<keyword evidence="2" id="KW-0472">Membrane</keyword>
<reference evidence="3 4" key="1">
    <citation type="submission" date="2017-10" db="EMBL/GenBank/DDBJ databases">
        <title>A novel species of cold-tolerant Malassezia isolated from bats.</title>
        <authorList>
            <person name="Lorch J.M."/>
            <person name="Palmer J.M."/>
            <person name="Vanderwolf K.J."/>
            <person name="Schmidt K.Z."/>
            <person name="Verant M.L."/>
            <person name="Weller T.J."/>
            <person name="Blehert D.S."/>
        </authorList>
    </citation>
    <scope>NUCLEOTIDE SEQUENCE [LARGE SCALE GENOMIC DNA]</scope>
    <source>
        <strain evidence="3 4">NWHC:44797-103</strain>
    </source>
</reference>
<keyword evidence="2" id="KW-0812">Transmembrane</keyword>
<evidence type="ECO:0000256" key="1">
    <source>
        <dbReference type="SAM" id="MobiDB-lite"/>
    </source>
</evidence>
<accession>A0A2N1JGT4</accession>
<keyword evidence="4" id="KW-1185">Reference proteome</keyword>
<dbReference type="AlphaFoldDB" id="A0A2N1JGT4"/>
<dbReference type="EMBL" id="KZ454987">
    <property type="protein sequence ID" value="PKI85748.1"/>
    <property type="molecule type" value="Genomic_DNA"/>
</dbReference>
<evidence type="ECO:0000313" key="4">
    <source>
        <dbReference type="Proteomes" id="UP000232875"/>
    </source>
</evidence>
<dbReference type="OrthoDB" id="202672at2759"/>
<dbReference type="Proteomes" id="UP000232875">
    <property type="component" value="Unassembled WGS sequence"/>
</dbReference>
<protein>
    <submittedName>
        <fullName evidence="3">Uncharacterized protein</fullName>
    </submittedName>
</protein>
<gene>
    <name evidence="3" type="ORF">MVES_000387</name>
</gene>
<keyword evidence="2" id="KW-1133">Transmembrane helix</keyword>
<feature type="transmembrane region" description="Helical" evidence="2">
    <location>
        <begin position="76"/>
        <end position="97"/>
    </location>
</feature>
<organism evidence="3 4">
    <name type="scientific">Malassezia vespertilionis</name>
    <dbReference type="NCBI Taxonomy" id="2020962"/>
    <lineage>
        <taxon>Eukaryota</taxon>
        <taxon>Fungi</taxon>
        <taxon>Dikarya</taxon>
        <taxon>Basidiomycota</taxon>
        <taxon>Ustilaginomycotina</taxon>
        <taxon>Malasseziomycetes</taxon>
        <taxon>Malasseziales</taxon>
        <taxon>Malasseziaceae</taxon>
        <taxon>Malassezia</taxon>
    </lineage>
</organism>
<proteinExistence type="predicted"/>
<feature type="compositionally biased region" description="Polar residues" evidence="1">
    <location>
        <begin position="1"/>
        <end position="10"/>
    </location>
</feature>
<feature type="region of interest" description="Disordered" evidence="1">
    <location>
        <begin position="1"/>
        <end position="24"/>
    </location>
</feature>
<evidence type="ECO:0000256" key="2">
    <source>
        <dbReference type="SAM" id="Phobius"/>
    </source>
</evidence>
<evidence type="ECO:0000313" key="3">
    <source>
        <dbReference type="EMBL" id="PKI85748.1"/>
    </source>
</evidence>
<sequence>MSAVRSTSSLRQRKGVPNAQDLSNNLFSDEDSVYWITPPARASSCSILSPFSDGIWRFFRILSAVLGTNIMEPWEFVFLVTVYTLIFICLIVAARSFPAYAKLAHRRLHYYITGN</sequence>